<evidence type="ECO:0000313" key="2">
    <source>
        <dbReference type="EMBL" id="KAK8233640.1"/>
    </source>
</evidence>
<proteinExistence type="predicted"/>
<reference evidence="2 3" key="1">
    <citation type="submission" date="2024-04" db="EMBL/GenBank/DDBJ databases">
        <title>Phyllosticta paracitricarpa is synonymous to the EU quarantine fungus P. citricarpa based on phylogenomic analyses.</title>
        <authorList>
            <consortium name="Lawrence Berkeley National Laboratory"/>
            <person name="Van Ingen-Buijs V.A."/>
            <person name="Van Westerhoven A.C."/>
            <person name="Haridas S."/>
            <person name="Skiadas P."/>
            <person name="Martin F."/>
            <person name="Groenewald J.Z."/>
            <person name="Crous P.W."/>
            <person name="Seidl M.F."/>
        </authorList>
    </citation>
    <scope>NUCLEOTIDE SEQUENCE [LARGE SCALE GENOMIC DNA]</scope>
    <source>
        <strain evidence="2 3">CBS 123374</strain>
    </source>
</reference>
<evidence type="ECO:0000313" key="3">
    <source>
        <dbReference type="Proteomes" id="UP001492380"/>
    </source>
</evidence>
<feature type="compositionally biased region" description="Basic and acidic residues" evidence="1">
    <location>
        <begin position="32"/>
        <end position="42"/>
    </location>
</feature>
<accession>A0ABR1YMB9</accession>
<feature type="compositionally biased region" description="Basic and acidic residues" evidence="1">
    <location>
        <begin position="417"/>
        <end position="448"/>
    </location>
</feature>
<evidence type="ECO:0000256" key="1">
    <source>
        <dbReference type="SAM" id="MobiDB-lite"/>
    </source>
</evidence>
<feature type="compositionally biased region" description="Acidic residues" evidence="1">
    <location>
        <begin position="402"/>
        <end position="416"/>
    </location>
</feature>
<feature type="compositionally biased region" description="Low complexity" evidence="1">
    <location>
        <begin position="359"/>
        <end position="379"/>
    </location>
</feature>
<evidence type="ECO:0008006" key="4">
    <source>
        <dbReference type="Google" id="ProtNLM"/>
    </source>
</evidence>
<dbReference type="EMBL" id="JBBWRZ010000006">
    <property type="protein sequence ID" value="KAK8233640.1"/>
    <property type="molecule type" value="Genomic_DNA"/>
</dbReference>
<comment type="caution">
    <text evidence="2">The sequence shown here is derived from an EMBL/GenBank/DDBJ whole genome shotgun (WGS) entry which is preliminary data.</text>
</comment>
<name>A0ABR1YMB9_9PEZI</name>
<feature type="compositionally biased region" description="Basic and acidic residues" evidence="1">
    <location>
        <begin position="267"/>
        <end position="280"/>
    </location>
</feature>
<feature type="region of interest" description="Disordered" evidence="1">
    <location>
        <begin position="1"/>
        <end position="83"/>
    </location>
</feature>
<gene>
    <name evidence="2" type="ORF">HDK90DRAFT_511447</name>
</gene>
<feature type="region of interest" description="Disordered" evidence="1">
    <location>
        <begin position="669"/>
        <end position="703"/>
    </location>
</feature>
<organism evidence="2 3">
    <name type="scientific">Phyllosticta capitalensis</name>
    <dbReference type="NCBI Taxonomy" id="121624"/>
    <lineage>
        <taxon>Eukaryota</taxon>
        <taxon>Fungi</taxon>
        <taxon>Dikarya</taxon>
        <taxon>Ascomycota</taxon>
        <taxon>Pezizomycotina</taxon>
        <taxon>Dothideomycetes</taxon>
        <taxon>Dothideomycetes incertae sedis</taxon>
        <taxon>Botryosphaeriales</taxon>
        <taxon>Phyllostictaceae</taxon>
        <taxon>Phyllosticta</taxon>
    </lineage>
</organism>
<sequence length="872" mass="99247">MVRKTRAAARRQEVQESDGATSTSEDEPSAQLRKEASHERSPLKSTKPVDLINSVLQLKANTRDDAAESSTSAKPQPRERQRFKREYAQARLRESGLLEAEIEDILEKFPSGADFDANELKEMDRRSAIMLCDKRWGDEWSDALLLENLTTKQKEDAHQVLCSCRRLASKISDWEHAKDLINRCVYFRVLMFVQGLGVGHSSILQPVREDIERAADSTQYDDELPQPDESILAHLHLCKSEYGVLVRWSEKYRKLPPKLRTGRLPRKARESVMRDSEKLGEGPIRTLFFGRTPKRKRGPSAGHQAKTPRAEETAESSSQLDTENETAQAADSSQIPDDNAFEIASSEQIGDDSEERTNGQENQENGKGNESNANEQQNGRQEEEGVNGDGGGKEKQRRFQEQQDDDEESEDEEENGVDERATSRPVEADKRKQSGAKERENRRTREAGAENAAEDSGSSSSDDEPRGDGHGLFGLKENMEAILVRREGMRRVRKCVKENSLEIESQTGKALKSRCARLRQLIKDQFTALSGAEIRASQEVLSKAEAVRTIRKHTSQITEVLDNLDLDHPEKFFLQDIYAFIFPALLRTLYGTITLLDLFFGRQDGSLPSEHAKYIANFAAVIVKLGDRVRKSNRSPAANLKLKQPINNHVVAPLRAWHKELLAEIRRAATKEQREADREKDRQRDELAAKRREKEAHRLAKQRERHEDWRRLHLVRMKVEPDPRYMGNLGIVELPQHWDEDVEKEVDNVDANGVTFDRVDAFEHRRAGGASSQQNGGGDAVLRQQQQHMAQEIVGPDWTDVEGMVLMEALDEYSKQDYTNPRFAVYSQIIKNHCPPGGNLRRFTVQDITAKARYFKIWLAGLYDWVDRIPTF</sequence>
<feature type="compositionally biased region" description="Basic and acidic residues" evidence="1">
    <location>
        <begin position="391"/>
        <end position="401"/>
    </location>
</feature>
<feature type="region of interest" description="Disordered" evidence="1">
    <location>
        <begin position="263"/>
        <end position="474"/>
    </location>
</feature>
<feature type="compositionally biased region" description="Polar residues" evidence="1">
    <location>
        <begin position="315"/>
        <end position="336"/>
    </location>
</feature>
<keyword evidence="3" id="KW-1185">Reference proteome</keyword>
<protein>
    <recommendedName>
        <fullName evidence="4">Myb-like domain-containing protein</fullName>
    </recommendedName>
</protein>
<feature type="compositionally biased region" description="Low complexity" evidence="1">
    <location>
        <begin position="449"/>
        <end position="460"/>
    </location>
</feature>
<dbReference type="Proteomes" id="UP001492380">
    <property type="component" value="Unassembled WGS sequence"/>
</dbReference>